<dbReference type="GO" id="GO:0016020">
    <property type="term" value="C:membrane"/>
    <property type="evidence" value="ECO:0007669"/>
    <property type="project" value="UniProtKB-SubCell"/>
</dbReference>
<feature type="domain" description="Major facilitator superfamily (MFS) profile" evidence="11">
    <location>
        <begin position="30"/>
        <end position="483"/>
    </location>
</feature>
<evidence type="ECO:0000256" key="1">
    <source>
        <dbReference type="ARBA" id="ARBA00004141"/>
    </source>
</evidence>
<dbReference type="NCBIfam" id="TIGR00879">
    <property type="entry name" value="SP"/>
    <property type="match status" value="1"/>
</dbReference>
<organism evidence="12 13">
    <name type="scientific">Crepidotus variabilis</name>
    <dbReference type="NCBI Taxonomy" id="179855"/>
    <lineage>
        <taxon>Eukaryota</taxon>
        <taxon>Fungi</taxon>
        <taxon>Dikarya</taxon>
        <taxon>Basidiomycota</taxon>
        <taxon>Agaricomycotina</taxon>
        <taxon>Agaricomycetes</taxon>
        <taxon>Agaricomycetidae</taxon>
        <taxon>Agaricales</taxon>
        <taxon>Agaricineae</taxon>
        <taxon>Crepidotaceae</taxon>
        <taxon>Crepidotus</taxon>
    </lineage>
</organism>
<keyword evidence="3 8" id="KW-0813">Transport</keyword>
<dbReference type="InterPro" id="IPR036259">
    <property type="entry name" value="MFS_trans_sf"/>
</dbReference>
<dbReference type="InterPro" id="IPR020846">
    <property type="entry name" value="MFS_dom"/>
</dbReference>
<evidence type="ECO:0000259" key="11">
    <source>
        <dbReference type="PROSITE" id="PS50850"/>
    </source>
</evidence>
<evidence type="ECO:0000313" key="13">
    <source>
        <dbReference type="Proteomes" id="UP000807306"/>
    </source>
</evidence>
<dbReference type="InterPro" id="IPR005828">
    <property type="entry name" value="MFS_sugar_transport-like"/>
</dbReference>
<feature type="transmembrane region" description="Helical" evidence="10">
    <location>
        <begin position="430"/>
        <end position="453"/>
    </location>
</feature>
<evidence type="ECO:0000256" key="7">
    <source>
        <dbReference type="ARBA" id="ARBA00049119"/>
    </source>
</evidence>
<dbReference type="FunFam" id="1.20.1250.20:FF:000134">
    <property type="entry name" value="MFS sugar transporter protein"/>
    <property type="match status" value="1"/>
</dbReference>
<evidence type="ECO:0000256" key="4">
    <source>
        <dbReference type="ARBA" id="ARBA00022692"/>
    </source>
</evidence>
<keyword evidence="13" id="KW-1185">Reference proteome</keyword>
<evidence type="ECO:0000256" key="3">
    <source>
        <dbReference type="ARBA" id="ARBA00022448"/>
    </source>
</evidence>
<comment type="subcellular location">
    <subcellularLocation>
        <location evidence="1">Membrane</location>
        <topology evidence="1">Multi-pass membrane protein</topology>
    </subcellularLocation>
</comment>
<comment type="caution">
    <text evidence="12">The sequence shown here is derived from an EMBL/GenBank/DDBJ whole genome shotgun (WGS) entry which is preliminary data.</text>
</comment>
<feature type="transmembrane region" description="Helical" evidence="10">
    <location>
        <begin position="207"/>
        <end position="224"/>
    </location>
</feature>
<dbReference type="AlphaFoldDB" id="A0A9P6JUE8"/>
<proteinExistence type="inferred from homology"/>
<accession>A0A9P6JUE8</accession>
<feature type="transmembrane region" description="Helical" evidence="10">
    <location>
        <begin position="356"/>
        <end position="375"/>
    </location>
</feature>
<evidence type="ECO:0000256" key="2">
    <source>
        <dbReference type="ARBA" id="ARBA00010992"/>
    </source>
</evidence>
<feature type="transmembrane region" description="Helical" evidence="10">
    <location>
        <begin position="170"/>
        <end position="195"/>
    </location>
</feature>
<feature type="transmembrane region" description="Helical" evidence="10">
    <location>
        <begin position="292"/>
        <end position="313"/>
    </location>
</feature>
<dbReference type="Proteomes" id="UP000807306">
    <property type="component" value="Unassembled WGS sequence"/>
</dbReference>
<evidence type="ECO:0000256" key="9">
    <source>
        <dbReference type="SAM" id="MobiDB-lite"/>
    </source>
</evidence>
<feature type="region of interest" description="Disordered" evidence="9">
    <location>
        <begin position="544"/>
        <end position="589"/>
    </location>
</feature>
<sequence>MSSLLTLLKPRSYSVRHPRWMVGKPLLYSSSALAALGDAMFGYSQGIIASAHVQPSFIKRFYGKDVTLIQIQQGQDGVDVFIQAIVVACINVTALIASYFAAYICDILGRRMSIRIGGILYFIASLIQIFMPNLGTLIVGRCIQGFGVGVLSMTVPIYQCEIAPAHSRGLFISIEYIFLNSGYALSAWVGYAFYFAMPSEISWRGPYIVQAVMAVVLVFGTFFLPETPRWLVKNGFKRAGMTALANLHSKGDVYDPVVLKTYDCIEAAIIVEDVMGEATWGQLFSQYTRRSAVGITCQLFAQFNGINAVLYYLPENLTRAGFDIGRSLLYAGACALIYCAGTIPTMFFVDKWGRVPFLLVGSVGLAAALAIVGGLQYYADSLPEGIEMLPAADGIFAGVCLYLFIFGATWGPIPWLLGAEIFPMRARAKGMALSTSVNWISNFVIAFITPPLFSAMEGGYYFLLLGFCLLSGIFVYFVYPETAGKTLEELGDVFGDGGVGVVQREIRIRHALSGDSNGEFTGRSIVSEPSHMLPAEIVNSALSDSSETTLPLDELSTKANPSDDEKSTGSAERPMCVERVDSTEEIDLS</sequence>
<feature type="transmembrane region" description="Helical" evidence="10">
    <location>
        <begin position="114"/>
        <end position="131"/>
    </location>
</feature>
<evidence type="ECO:0000256" key="5">
    <source>
        <dbReference type="ARBA" id="ARBA00022989"/>
    </source>
</evidence>
<reference evidence="12" key="1">
    <citation type="submission" date="2020-11" db="EMBL/GenBank/DDBJ databases">
        <authorList>
            <consortium name="DOE Joint Genome Institute"/>
            <person name="Ahrendt S."/>
            <person name="Riley R."/>
            <person name="Andreopoulos W."/>
            <person name="Labutti K."/>
            <person name="Pangilinan J."/>
            <person name="Ruiz-Duenas F.J."/>
            <person name="Barrasa J.M."/>
            <person name="Sanchez-Garcia M."/>
            <person name="Camarero S."/>
            <person name="Miyauchi S."/>
            <person name="Serrano A."/>
            <person name="Linde D."/>
            <person name="Babiker R."/>
            <person name="Drula E."/>
            <person name="Ayuso-Fernandez I."/>
            <person name="Pacheco R."/>
            <person name="Padilla G."/>
            <person name="Ferreira P."/>
            <person name="Barriuso J."/>
            <person name="Kellner H."/>
            <person name="Castanera R."/>
            <person name="Alfaro M."/>
            <person name="Ramirez L."/>
            <person name="Pisabarro A.G."/>
            <person name="Kuo A."/>
            <person name="Tritt A."/>
            <person name="Lipzen A."/>
            <person name="He G."/>
            <person name="Yan M."/>
            <person name="Ng V."/>
            <person name="Cullen D."/>
            <person name="Martin F."/>
            <person name="Rosso M.-N."/>
            <person name="Henrissat B."/>
            <person name="Hibbett D."/>
            <person name="Martinez A.T."/>
            <person name="Grigoriev I.V."/>
        </authorList>
    </citation>
    <scope>NUCLEOTIDE SEQUENCE</scope>
    <source>
        <strain evidence="12">CBS 506.95</strain>
    </source>
</reference>
<evidence type="ECO:0000256" key="8">
    <source>
        <dbReference type="RuleBase" id="RU003346"/>
    </source>
</evidence>
<evidence type="ECO:0000313" key="12">
    <source>
        <dbReference type="EMBL" id="KAF9532893.1"/>
    </source>
</evidence>
<feature type="transmembrane region" description="Helical" evidence="10">
    <location>
        <begin position="395"/>
        <end position="418"/>
    </location>
</feature>
<evidence type="ECO:0000256" key="6">
    <source>
        <dbReference type="ARBA" id="ARBA00023136"/>
    </source>
</evidence>
<dbReference type="SUPFAM" id="SSF103473">
    <property type="entry name" value="MFS general substrate transporter"/>
    <property type="match status" value="1"/>
</dbReference>
<comment type="similarity">
    <text evidence="2 8">Belongs to the major facilitator superfamily. Sugar transporter (TC 2.A.1.1) family.</text>
</comment>
<dbReference type="PROSITE" id="PS00217">
    <property type="entry name" value="SUGAR_TRANSPORT_2"/>
    <property type="match status" value="1"/>
</dbReference>
<keyword evidence="4 10" id="KW-0812">Transmembrane</keyword>
<dbReference type="GO" id="GO:0005351">
    <property type="term" value="F:carbohydrate:proton symporter activity"/>
    <property type="evidence" value="ECO:0007669"/>
    <property type="project" value="TreeGrafter"/>
</dbReference>
<dbReference type="InterPro" id="IPR003663">
    <property type="entry name" value="Sugar/inositol_transpt"/>
</dbReference>
<keyword evidence="6 10" id="KW-0472">Membrane</keyword>
<dbReference type="Gene3D" id="1.20.1250.20">
    <property type="entry name" value="MFS general substrate transporter like domains"/>
    <property type="match status" value="1"/>
</dbReference>
<feature type="transmembrane region" description="Helical" evidence="10">
    <location>
        <begin position="328"/>
        <end position="349"/>
    </location>
</feature>
<dbReference type="InterPro" id="IPR050360">
    <property type="entry name" value="MFS_Sugar_Transporters"/>
</dbReference>
<comment type="catalytic activity">
    <reaction evidence="7">
        <text>myo-inositol(out) + H(+)(out) = myo-inositol(in) + H(+)(in)</text>
        <dbReference type="Rhea" id="RHEA:60364"/>
        <dbReference type="ChEBI" id="CHEBI:15378"/>
        <dbReference type="ChEBI" id="CHEBI:17268"/>
    </reaction>
</comment>
<evidence type="ECO:0000256" key="10">
    <source>
        <dbReference type="SAM" id="Phobius"/>
    </source>
</evidence>
<dbReference type="Pfam" id="PF00083">
    <property type="entry name" value="Sugar_tr"/>
    <property type="match status" value="1"/>
</dbReference>
<dbReference type="OrthoDB" id="648285at2759"/>
<name>A0A9P6JUE8_9AGAR</name>
<keyword evidence="5 10" id="KW-1133">Transmembrane helix</keyword>
<feature type="transmembrane region" description="Helical" evidence="10">
    <location>
        <begin position="80"/>
        <end position="102"/>
    </location>
</feature>
<dbReference type="PROSITE" id="PS50850">
    <property type="entry name" value="MFS"/>
    <property type="match status" value="1"/>
</dbReference>
<protein>
    <recommendedName>
        <fullName evidence="11">Major facilitator superfamily (MFS) profile domain-containing protein</fullName>
    </recommendedName>
</protein>
<dbReference type="PRINTS" id="PR00171">
    <property type="entry name" value="SUGRTRNSPORT"/>
</dbReference>
<feature type="transmembrane region" description="Helical" evidence="10">
    <location>
        <begin position="137"/>
        <end position="158"/>
    </location>
</feature>
<dbReference type="PANTHER" id="PTHR48022:SF74">
    <property type="entry name" value="SUGAR TRANSPORTER, PUTATIVE (AFU_ORTHOLOGUE AFUA_8G02010)-RELATED"/>
    <property type="match status" value="1"/>
</dbReference>
<feature type="transmembrane region" description="Helical" evidence="10">
    <location>
        <begin position="459"/>
        <end position="479"/>
    </location>
</feature>
<dbReference type="PANTHER" id="PTHR48022">
    <property type="entry name" value="PLASTIDIC GLUCOSE TRANSPORTER 4"/>
    <property type="match status" value="1"/>
</dbReference>
<gene>
    <name evidence="12" type="ORF">CPB83DRAFT_903395</name>
</gene>
<dbReference type="InterPro" id="IPR005829">
    <property type="entry name" value="Sugar_transporter_CS"/>
</dbReference>
<dbReference type="EMBL" id="MU157830">
    <property type="protein sequence ID" value="KAF9532893.1"/>
    <property type="molecule type" value="Genomic_DNA"/>
</dbReference>